<dbReference type="PROSITE" id="PS51635">
    <property type="entry name" value="PNPLA"/>
    <property type="match status" value="1"/>
</dbReference>
<keyword evidence="2 4" id="KW-0443">Lipid metabolism</keyword>
<dbReference type="SUPFAM" id="SSF52151">
    <property type="entry name" value="FabD/lysophospholipase-like"/>
    <property type="match status" value="2"/>
</dbReference>
<reference evidence="8" key="1">
    <citation type="submission" date="2023-03" db="EMBL/GenBank/DDBJ databases">
        <authorList>
            <person name="Julca I."/>
        </authorList>
    </citation>
    <scope>NUCLEOTIDE SEQUENCE</scope>
</reference>
<dbReference type="InterPro" id="IPR002641">
    <property type="entry name" value="PNPLA_dom"/>
</dbReference>
<dbReference type="Pfam" id="PF01734">
    <property type="entry name" value="Patatin"/>
    <property type="match status" value="1"/>
</dbReference>
<dbReference type="Proteomes" id="UP001161247">
    <property type="component" value="Chromosome 8"/>
</dbReference>
<name>A0AAV1E7W6_OLDCO</name>
<evidence type="ECO:0000256" key="5">
    <source>
        <dbReference type="SAM" id="MobiDB-lite"/>
    </source>
</evidence>
<feature type="short sequence motif" description="GXGXXG" evidence="3">
    <location>
        <begin position="25"/>
        <end position="30"/>
    </location>
</feature>
<dbReference type="GO" id="GO:0004620">
    <property type="term" value="F:phospholipase activity"/>
    <property type="evidence" value="ECO:0007669"/>
    <property type="project" value="TreeGrafter"/>
</dbReference>
<feature type="transmembrane region" description="Helical" evidence="6">
    <location>
        <begin position="224"/>
        <end position="250"/>
    </location>
</feature>
<feature type="region of interest" description="Disordered" evidence="5">
    <location>
        <begin position="424"/>
        <end position="460"/>
    </location>
</feature>
<evidence type="ECO:0000256" key="3">
    <source>
        <dbReference type="PROSITE-ProRule" id="PRU01161"/>
    </source>
</evidence>
<evidence type="ECO:0000256" key="6">
    <source>
        <dbReference type="SAM" id="Phobius"/>
    </source>
</evidence>
<dbReference type="GO" id="GO:0047372">
    <property type="term" value="F:monoacylglycerol lipase activity"/>
    <property type="evidence" value="ECO:0007669"/>
    <property type="project" value="TreeGrafter"/>
</dbReference>
<dbReference type="PANTHER" id="PTHR32176">
    <property type="entry name" value="XYLOSE ISOMERASE"/>
    <property type="match status" value="1"/>
</dbReference>
<keyword evidence="4" id="KW-0378">Hydrolase</keyword>
<keyword evidence="6" id="KW-0472">Membrane</keyword>
<keyword evidence="6" id="KW-1133">Transmembrane helix</keyword>
<keyword evidence="4" id="KW-0442">Lipid degradation</keyword>
<evidence type="ECO:0000256" key="1">
    <source>
        <dbReference type="ARBA" id="ARBA00010240"/>
    </source>
</evidence>
<keyword evidence="6" id="KW-0812">Transmembrane</keyword>
<comment type="similarity">
    <text evidence="1 4">Belongs to the patatin family.</text>
</comment>
<evidence type="ECO:0000256" key="4">
    <source>
        <dbReference type="RuleBase" id="RU361262"/>
    </source>
</evidence>
<organism evidence="8 9">
    <name type="scientific">Oldenlandia corymbosa var. corymbosa</name>
    <dbReference type="NCBI Taxonomy" id="529605"/>
    <lineage>
        <taxon>Eukaryota</taxon>
        <taxon>Viridiplantae</taxon>
        <taxon>Streptophyta</taxon>
        <taxon>Embryophyta</taxon>
        <taxon>Tracheophyta</taxon>
        <taxon>Spermatophyta</taxon>
        <taxon>Magnoliopsida</taxon>
        <taxon>eudicotyledons</taxon>
        <taxon>Gunneridae</taxon>
        <taxon>Pentapetalae</taxon>
        <taxon>asterids</taxon>
        <taxon>lamiids</taxon>
        <taxon>Gentianales</taxon>
        <taxon>Rubiaceae</taxon>
        <taxon>Rubioideae</taxon>
        <taxon>Spermacoceae</taxon>
        <taxon>Hedyotis-Oldenlandia complex</taxon>
        <taxon>Oldenlandia</taxon>
    </lineage>
</organism>
<feature type="short sequence motif" description="GXSXG" evidence="3">
    <location>
        <begin position="63"/>
        <end position="67"/>
    </location>
</feature>
<comment type="caution">
    <text evidence="3">Lacks conserved residue(s) required for the propagation of feature annotation.</text>
</comment>
<feature type="transmembrane region" description="Helical" evidence="6">
    <location>
        <begin position="262"/>
        <end position="284"/>
    </location>
</feature>
<gene>
    <name evidence="8" type="ORF">OLC1_LOCUS22233</name>
</gene>
<evidence type="ECO:0000259" key="7">
    <source>
        <dbReference type="PROSITE" id="PS51635"/>
    </source>
</evidence>
<keyword evidence="9" id="KW-1185">Reference proteome</keyword>
<dbReference type="EC" id="3.1.1.-" evidence="4"/>
<accession>A0AAV1E7W6</accession>
<dbReference type="GO" id="GO:0016042">
    <property type="term" value="P:lipid catabolic process"/>
    <property type="evidence" value="ECO:0007669"/>
    <property type="project" value="UniProtKB-KW"/>
</dbReference>
<protein>
    <recommendedName>
        <fullName evidence="4">Patatin</fullName>
        <ecNumber evidence="4">3.1.1.-</ecNumber>
    </recommendedName>
</protein>
<evidence type="ECO:0000313" key="9">
    <source>
        <dbReference type="Proteomes" id="UP001161247"/>
    </source>
</evidence>
<dbReference type="Gene3D" id="3.40.1090.10">
    <property type="entry name" value="Cytosolic phospholipase A2 catalytic domain"/>
    <property type="match status" value="2"/>
</dbReference>
<feature type="domain" description="PNPLA" evidence="7">
    <location>
        <begin position="21"/>
        <end position="219"/>
    </location>
</feature>
<dbReference type="PANTHER" id="PTHR32176:SF120">
    <property type="entry name" value="PATATIN"/>
    <property type="match status" value="1"/>
</dbReference>
<dbReference type="EMBL" id="OX459125">
    <property type="protein sequence ID" value="CAI9115771.1"/>
    <property type="molecule type" value="Genomic_DNA"/>
</dbReference>
<comment type="function">
    <text evidence="4">Lipolytic acyl hydrolase (LAH).</text>
</comment>
<proteinExistence type="inferred from homology"/>
<dbReference type="InterPro" id="IPR016035">
    <property type="entry name" value="Acyl_Trfase/lysoPLipase"/>
</dbReference>
<comment type="domain">
    <text evidence="4">The nitrogen atoms of the two glycine residues in the GGXR motif define the oxyanion hole, and stabilize the oxyanion that forms during the nucleophilic attack by the catalytic serine during substrate cleavage.</text>
</comment>
<evidence type="ECO:0000256" key="2">
    <source>
        <dbReference type="ARBA" id="ARBA00023098"/>
    </source>
</evidence>
<dbReference type="AlphaFoldDB" id="A0AAV1E7W6"/>
<evidence type="ECO:0000313" key="8">
    <source>
        <dbReference type="EMBL" id="CAI9115771.1"/>
    </source>
</evidence>
<sequence>MRTARSMTLQPPTFGKSITILSIDGGGIRGIIPGVILAFLESELQKLDGEDARLADYFDVISGTSTGGLITAMLTAPNENNRPLFSAKDALVAINEVTKEVSRGNSDFSSMNPLEYNRFIVLSLGTGTDQGEAKYNADQAAKWVDIFMEASCDMIDFHLSTIFQTLQSEENYLRIQEEVILDYCCCFLWFAIRLMPEWNAYHRFCLRHVRSNLVAWFRRLNPKFFFAFCFCCCCCCVTMMMLLCLVRFCINCCCMMMWMAMCFRLLGITPVIGGKFFCLFVYFYRFGSTSQDFNQRGKLKIRVTCLRDDDVTGVHIYLCRTWIFCWAIREPYESNRVLCQFQCKQTVPEYPLINDIDRWNAIHHGFLGTGKAYDDWSSNLSDVYHLADAALQENPGFGVSLVDKLLQIFDKSFIVLSLGPRDMSTQNDTKVLQKRPPESSQPVVLTQKTTSKPTGGGRRK</sequence>
<feature type="compositionally biased region" description="Polar residues" evidence="5">
    <location>
        <begin position="438"/>
        <end position="453"/>
    </location>
</feature>